<dbReference type="GO" id="GO:0000155">
    <property type="term" value="F:phosphorelay sensor kinase activity"/>
    <property type="evidence" value="ECO:0007669"/>
    <property type="project" value="InterPro"/>
</dbReference>
<dbReference type="PROSITE" id="PS50109">
    <property type="entry name" value="HIS_KIN"/>
    <property type="match status" value="1"/>
</dbReference>
<keyword evidence="5" id="KW-1133">Transmembrane helix</keyword>
<dbReference type="InterPro" id="IPR003594">
    <property type="entry name" value="HATPase_dom"/>
</dbReference>
<organism evidence="10 11">
    <name type="scientific">Massilia horti</name>
    <dbReference type="NCBI Taxonomy" id="2562153"/>
    <lineage>
        <taxon>Bacteria</taxon>
        <taxon>Pseudomonadati</taxon>
        <taxon>Pseudomonadota</taxon>
        <taxon>Betaproteobacteria</taxon>
        <taxon>Burkholderiales</taxon>
        <taxon>Oxalobacteraceae</taxon>
        <taxon>Telluria group</taxon>
        <taxon>Massilia</taxon>
    </lineage>
</organism>
<protein>
    <submittedName>
        <fullName evidence="10">Histidine kinase</fullName>
    </submittedName>
</protein>
<dbReference type="Proteomes" id="UP000297258">
    <property type="component" value="Unassembled WGS sequence"/>
</dbReference>
<dbReference type="Gene3D" id="3.30.450.350">
    <property type="entry name" value="CHASE domain"/>
    <property type="match status" value="1"/>
</dbReference>
<sequence>MTEKDASERFVSQVRSAHFTILRRVKSYVDVLRGTASLFQTTPDITREQFHRYVNGLNLQEEFPGVQAVNYALLVKDAERPAFEKRMAAELVAEGIPNFKIKPPGRRDEYLVVTYIEPDTIGREMFGNDLLRTVTHSGIRTPAILDNSRDTGGLAASGRPMNMNLPQKVAGLGMRLPVYQIGMPTETVEQRRAAYIGSVGLAFSIETLMNGVLEELPVSGMRMGLIGMVDGDVPGDPKRRLLLYDSQMPHNHPASMPPVADDEFYMSLPVEFSNRNWEVEFRIKKADLYTGFDAYVPWMTLAAGFVTTALVYALFQALALSRQTAVRLADRMTMELRASKASLQISNSRLRDLAAHAEEIKESERKRIAREIHDDLGQNLLALRIEVDMLASRTAERHPLLNSRVRWTLQQIDTTIGSVRQIINDLRPNVLDLGLNAAVDWQIAQFERSSGIPCELVENDQNISISDSCATALFRILQESLTNVARHANATRVRVELLVDTDRVSMMVSDNGRGLQPGGRHKPGSFGLVGIEERVRMLGGVFRVNSMPGAGTTINVSIPLNDTSIMPPFETDLPEQNPVVTAII</sequence>
<dbReference type="AlphaFoldDB" id="A0A4Y9T630"/>
<dbReference type="Pfam" id="PF03924">
    <property type="entry name" value="CHASE"/>
    <property type="match status" value="1"/>
</dbReference>
<dbReference type="PANTHER" id="PTHR24421:SF59">
    <property type="entry name" value="OXYGEN SENSOR HISTIDINE KINASE NREB"/>
    <property type="match status" value="1"/>
</dbReference>
<dbReference type="Gene3D" id="1.20.5.1930">
    <property type="match status" value="1"/>
</dbReference>
<dbReference type="InterPro" id="IPR005467">
    <property type="entry name" value="His_kinase_dom"/>
</dbReference>
<dbReference type="InterPro" id="IPR011712">
    <property type="entry name" value="Sig_transdc_His_kin_sub3_dim/P"/>
</dbReference>
<proteinExistence type="predicted"/>
<name>A0A4Y9T630_9BURK</name>
<evidence type="ECO:0000256" key="6">
    <source>
        <dbReference type="ARBA" id="ARBA00023012"/>
    </source>
</evidence>
<dbReference type="GO" id="GO:0016020">
    <property type="term" value="C:membrane"/>
    <property type="evidence" value="ECO:0007669"/>
    <property type="project" value="UniProtKB-SubCell"/>
</dbReference>
<evidence type="ECO:0000256" key="1">
    <source>
        <dbReference type="ARBA" id="ARBA00004370"/>
    </source>
</evidence>
<keyword evidence="11" id="KW-1185">Reference proteome</keyword>
<feature type="domain" description="Histidine kinase" evidence="8">
    <location>
        <begin position="371"/>
        <end position="562"/>
    </location>
</feature>
<dbReference type="OrthoDB" id="8527411at2"/>
<dbReference type="InterPro" id="IPR050482">
    <property type="entry name" value="Sensor_HK_TwoCompSys"/>
</dbReference>
<dbReference type="EMBL" id="SPUM01000002">
    <property type="protein sequence ID" value="TFW36227.1"/>
    <property type="molecule type" value="Genomic_DNA"/>
</dbReference>
<dbReference type="InterPro" id="IPR042240">
    <property type="entry name" value="CHASE_sf"/>
</dbReference>
<comment type="subcellular location">
    <subcellularLocation>
        <location evidence="1">Membrane</location>
    </subcellularLocation>
</comment>
<dbReference type="SMART" id="SM01079">
    <property type="entry name" value="CHASE"/>
    <property type="match status" value="1"/>
</dbReference>
<dbReference type="Pfam" id="PF07730">
    <property type="entry name" value="HisKA_3"/>
    <property type="match status" value="1"/>
</dbReference>
<keyword evidence="4 10" id="KW-0418">Kinase</keyword>
<evidence type="ECO:0000256" key="2">
    <source>
        <dbReference type="ARBA" id="ARBA00022679"/>
    </source>
</evidence>
<dbReference type="GO" id="GO:0046983">
    <property type="term" value="F:protein dimerization activity"/>
    <property type="evidence" value="ECO:0007669"/>
    <property type="project" value="InterPro"/>
</dbReference>
<feature type="domain" description="CHASE" evidence="9">
    <location>
        <begin position="41"/>
        <end position="280"/>
    </location>
</feature>
<evidence type="ECO:0000256" key="7">
    <source>
        <dbReference type="ARBA" id="ARBA00023136"/>
    </source>
</evidence>
<accession>A0A4Y9T630</accession>
<dbReference type="InterPro" id="IPR036890">
    <property type="entry name" value="HATPase_C_sf"/>
</dbReference>
<evidence type="ECO:0000259" key="9">
    <source>
        <dbReference type="PROSITE" id="PS50839"/>
    </source>
</evidence>
<keyword evidence="3" id="KW-0812">Transmembrane</keyword>
<comment type="caution">
    <text evidence="10">The sequence shown here is derived from an EMBL/GenBank/DDBJ whole genome shotgun (WGS) entry which is preliminary data.</text>
</comment>
<dbReference type="SUPFAM" id="SSF55874">
    <property type="entry name" value="ATPase domain of HSP90 chaperone/DNA topoisomerase II/histidine kinase"/>
    <property type="match status" value="1"/>
</dbReference>
<keyword evidence="2" id="KW-0808">Transferase</keyword>
<gene>
    <name evidence="10" type="ORF">E4O92_00525</name>
</gene>
<evidence type="ECO:0000256" key="4">
    <source>
        <dbReference type="ARBA" id="ARBA00022777"/>
    </source>
</evidence>
<keyword evidence="6" id="KW-0902">Two-component regulatory system</keyword>
<evidence type="ECO:0000313" key="11">
    <source>
        <dbReference type="Proteomes" id="UP000297258"/>
    </source>
</evidence>
<dbReference type="CDD" id="cd16917">
    <property type="entry name" value="HATPase_UhpB-NarQ-NarX-like"/>
    <property type="match status" value="1"/>
</dbReference>
<dbReference type="Pfam" id="PF02518">
    <property type="entry name" value="HATPase_c"/>
    <property type="match status" value="1"/>
</dbReference>
<evidence type="ECO:0000256" key="3">
    <source>
        <dbReference type="ARBA" id="ARBA00022692"/>
    </source>
</evidence>
<reference evidence="10 11" key="1">
    <citation type="submission" date="2019-03" db="EMBL/GenBank/DDBJ databases">
        <title>Draft genome of Massilia hortus sp. nov., a novel bacterial species of the Oxalobacteraceae family.</title>
        <authorList>
            <person name="Peta V."/>
            <person name="Raths R."/>
            <person name="Bucking H."/>
        </authorList>
    </citation>
    <scope>NUCLEOTIDE SEQUENCE [LARGE SCALE GENOMIC DNA]</scope>
    <source>
        <strain evidence="10 11">ONC3</strain>
    </source>
</reference>
<dbReference type="PANTHER" id="PTHR24421">
    <property type="entry name" value="NITRATE/NITRITE SENSOR PROTEIN NARX-RELATED"/>
    <property type="match status" value="1"/>
</dbReference>
<dbReference type="InterPro" id="IPR006189">
    <property type="entry name" value="CHASE_dom"/>
</dbReference>
<evidence type="ECO:0000259" key="8">
    <source>
        <dbReference type="PROSITE" id="PS50109"/>
    </source>
</evidence>
<evidence type="ECO:0000313" key="10">
    <source>
        <dbReference type="EMBL" id="TFW36227.1"/>
    </source>
</evidence>
<dbReference type="SMART" id="SM00387">
    <property type="entry name" value="HATPase_c"/>
    <property type="match status" value="1"/>
</dbReference>
<evidence type="ECO:0000256" key="5">
    <source>
        <dbReference type="ARBA" id="ARBA00022989"/>
    </source>
</evidence>
<dbReference type="PROSITE" id="PS50839">
    <property type="entry name" value="CHASE"/>
    <property type="match status" value="1"/>
</dbReference>
<dbReference type="Gene3D" id="3.30.565.10">
    <property type="entry name" value="Histidine kinase-like ATPase, C-terminal domain"/>
    <property type="match status" value="1"/>
</dbReference>
<keyword evidence="7" id="KW-0472">Membrane</keyword>